<gene>
    <name evidence="1" type="ORF">KUF71_000704</name>
</gene>
<sequence>MEAFRRYWITLDGPGFMRTRLDACGGIWTRLDISGWPWIHADASGCVWRHPDAAGYHGWTLDVCDANLRILTVDARSWVMP</sequence>
<keyword evidence="2" id="KW-1185">Reference proteome</keyword>
<dbReference type="Proteomes" id="UP001219518">
    <property type="component" value="Unassembled WGS sequence"/>
</dbReference>
<accession>A0AAE1GWL8</accession>
<organism evidence="1 2">
    <name type="scientific">Frankliniella fusca</name>
    <dbReference type="NCBI Taxonomy" id="407009"/>
    <lineage>
        <taxon>Eukaryota</taxon>
        <taxon>Metazoa</taxon>
        <taxon>Ecdysozoa</taxon>
        <taxon>Arthropoda</taxon>
        <taxon>Hexapoda</taxon>
        <taxon>Insecta</taxon>
        <taxon>Pterygota</taxon>
        <taxon>Neoptera</taxon>
        <taxon>Paraneoptera</taxon>
        <taxon>Thysanoptera</taxon>
        <taxon>Terebrantia</taxon>
        <taxon>Thripoidea</taxon>
        <taxon>Thripidae</taxon>
        <taxon>Frankliniella</taxon>
    </lineage>
</organism>
<reference evidence="1" key="1">
    <citation type="submission" date="2021-07" db="EMBL/GenBank/DDBJ databases">
        <authorList>
            <person name="Catto M.A."/>
            <person name="Jacobson A."/>
            <person name="Kennedy G."/>
            <person name="Labadie P."/>
            <person name="Hunt B.G."/>
            <person name="Srinivasan R."/>
        </authorList>
    </citation>
    <scope>NUCLEOTIDE SEQUENCE</scope>
    <source>
        <strain evidence="1">PL_HMW_Pooled</strain>
        <tissue evidence="1">Head</tissue>
    </source>
</reference>
<comment type="caution">
    <text evidence="1">The sequence shown here is derived from an EMBL/GenBank/DDBJ whole genome shotgun (WGS) entry which is preliminary data.</text>
</comment>
<protein>
    <submittedName>
        <fullName evidence="1">Hydroxamate-type ferrichrome siderophore peptide synthetase</fullName>
    </submittedName>
</protein>
<evidence type="ECO:0000313" key="1">
    <source>
        <dbReference type="EMBL" id="KAK3910126.1"/>
    </source>
</evidence>
<proteinExistence type="predicted"/>
<dbReference type="EMBL" id="JAHWGI010000147">
    <property type="protein sequence ID" value="KAK3910126.1"/>
    <property type="molecule type" value="Genomic_DNA"/>
</dbReference>
<name>A0AAE1GWL8_9NEOP</name>
<dbReference type="AlphaFoldDB" id="A0AAE1GWL8"/>
<reference evidence="1" key="2">
    <citation type="journal article" date="2023" name="BMC Genomics">
        <title>Pest status, molecular evolution, and epigenetic factors derived from the genome assembly of Frankliniella fusca, a thysanopteran phytovirus vector.</title>
        <authorList>
            <person name="Catto M.A."/>
            <person name="Labadie P.E."/>
            <person name="Jacobson A.L."/>
            <person name="Kennedy G.G."/>
            <person name="Srinivasan R."/>
            <person name="Hunt B.G."/>
        </authorList>
    </citation>
    <scope>NUCLEOTIDE SEQUENCE</scope>
    <source>
        <strain evidence="1">PL_HMW_Pooled</strain>
    </source>
</reference>
<evidence type="ECO:0000313" key="2">
    <source>
        <dbReference type="Proteomes" id="UP001219518"/>
    </source>
</evidence>